<reference evidence="4" key="1">
    <citation type="submission" date="2023-04" db="EMBL/GenBank/DDBJ databases">
        <title>Candida boidinii NBRC 10035.</title>
        <authorList>
            <person name="Ichikawa N."/>
            <person name="Sato H."/>
            <person name="Tonouchi N."/>
        </authorList>
    </citation>
    <scope>NUCLEOTIDE SEQUENCE</scope>
    <source>
        <strain evidence="4">NBRC 10035</strain>
    </source>
</reference>
<keyword evidence="1" id="KW-1133">Transmembrane helix</keyword>
<dbReference type="Pfam" id="PF10785">
    <property type="entry name" value="NADH-u_ox-rdase"/>
    <property type="match status" value="1"/>
</dbReference>
<dbReference type="InterPro" id="IPR053229">
    <property type="entry name" value="NADH-Q_oxidrdct_subunit"/>
</dbReference>
<gene>
    <name evidence="4" type="ORF">Cboi02_000582400</name>
</gene>
<feature type="transmembrane region" description="Helical" evidence="1">
    <location>
        <begin position="25"/>
        <end position="42"/>
    </location>
</feature>
<evidence type="ECO:0000259" key="2">
    <source>
        <dbReference type="Pfam" id="PF10785"/>
    </source>
</evidence>
<sequence length="194" mass="22188">MEKYELIDSDPTFSRVVRYMRFSDYATWALGTAAAPALLVALEKYEPASGRKFKMPAPMFLRAATLLGFVGGFCLAYNNSTKRFWGWSENAAEVAKDRYEVKKLLSQKQSPYGKSELSPYLQDVASRNSTNSQLMLAFLPMFNFANHQNHGIDLRKYYEVRPGEEKWGFELPALEEVEDLAVGNQYKKYSNYAN</sequence>
<protein>
    <submittedName>
        <fullName evidence="4">Unnamed protein product</fullName>
    </submittedName>
</protein>
<dbReference type="PANTHER" id="PTHR34062">
    <property type="entry name" value="OXIDOREDUCTASE 21 KDA SUBUNIT, PUTATIVE (AFU_ORTHOLOGUE AFUA_4G04750)-RELATED"/>
    <property type="match status" value="1"/>
</dbReference>
<comment type="caution">
    <text evidence="4">The sequence shown here is derived from an EMBL/GenBank/DDBJ whole genome shotgun (WGS) entry which is preliminary data.</text>
</comment>
<evidence type="ECO:0000313" key="5">
    <source>
        <dbReference type="Proteomes" id="UP001165120"/>
    </source>
</evidence>
<feature type="transmembrane region" description="Helical" evidence="1">
    <location>
        <begin position="57"/>
        <end position="77"/>
    </location>
</feature>
<dbReference type="Proteomes" id="UP001165120">
    <property type="component" value="Unassembled WGS sequence"/>
</dbReference>
<dbReference type="Pfam" id="PF12853">
    <property type="entry name" value="NADH_u_ox_C"/>
    <property type="match status" value="1"/>
</dbReference>
<proteinExistence type="predicted"/>
<dbReference type="AlphaFoldDB" id="A0A9W6T690"/>
<feature type="domain" description="NADH-ubiquinone oxidoreductase 21kDa subunit C-terminal fungi" evidence="3">
    <location>
        <begin position="98"/>
        <end position="178"/>
    </location>
</feature>
<accession>A0A9W6T690</accession>
<evidence type="ECO:0000256" key="1">
    <source>
        <dbReference type="SAM" id="Phobius"/>
    </source>
</evidence>
<keyword evidence="1" id="KW-0812">Transmembrane</keyword>
<name>A0A9W6T690_CANBO</name>
<keyword evidence="5" id="KW-1185">Reference proteome</keyword>
<feature type="domain" description="NADH-ubiquinone oxidoreductase 21kDa subunit N-terminal" evidence="2">
    <location>
        <begin position="3"/>
        <end position="89"/>
    </location>
</feature>
<keyword evidence="1" id="KW-0472">Membrane</keyword>
<dbReference type="EMBL" id="BSXN01003085">
    <property type="protein sequence ID" value="GME78440.1"/>
    <property type="molecule type" value="Genomic_DNA"/>
</dbReference>
<evidence type="ECO:0000313" key="4">
    <source>
        <dbReference type="EMBL" id="GME78440.1"/>
    </source>
</evidence>
<evidence type="ECO:0000259" key="3">
    <source>
        <dbReference type="Pfam" id="PF12853"/>
    </source>
</evidence>
<dbReference type="InterPro" id="IPR019721">
    <property type="entry name" value="NADH-UbQ_OxRdtase_su21_N"/>
</dbReference>
<dbReference type="InterPro" id="IPR024549">
    <property type="entry name" value="NADH-UbQ_OxRdtase_su21_C_fun"/>
</dbReference>
<organism evidence="4 5">
    <name type="scientific">Candida boidinii</name>
    <name type="common">Yeast</name>
    <dbReference type="NCBI Taxonomy" id="5477"/>
    <lineage>
        <taxon>Eukaryota</taxon>
        <taxon>Fungi</taxon>
        <taxon>Dikarya</taxon>
        <taxon>Ascomycota</taxon>
        <taxon>Saccharomycotina</taxon>
        <taxon>Pichiomycetes</taxon>
        <taxon>Pichiales</taxon>
        <taxon>Pichiaceae</taxon>
        <taxon>Ogataea</taxon>
        <taxon>Ogataea/Candida clade</taxon>
    </lineage>
</organism>
<dbReference type="PANTHER" id="PTHR34062:SF1">
    <property type="entry name" value="NADH-UBIQUINONE OXIDOREDUCTASE 21KDA SUBUNIT N-TERMINAL DOMAIN-CONTAINING PROTEIN"/>
    <property type="match status" value="1"/>
</dbReference>